<accession>A0ABQ2FAH0</accession>
<dbReference type="EMBL" id="BMLB01000005">
    <property type="protein sequence ID" value="GGK75161.1"/>
    <property type="molecule type" value="Genomic_DNA"/>
</dbReference>
<protein>
    <recommendedName>
        <fullName evidence="4">CueP family metal-binding protein</fullName>
    </recommendedName>
</protein>
<gene>
    <name evidence="2" type="ORF">GCM10011509_24800</name>
</gene>
<evidence type="ECO:0000256" key="1">
    <source>
        <dbReference type="SAM" id="SignalP"/>
    </source>
</evidence>
<name>A0ABQ2FAH0_9MICO</name>
<dbReference type="Gene3D" id="2.60.40.3700">
    <property type="match status" value="1"/>
</dbReference>
<keyword evidence="1" id="KW-0732">Signal</keyword>
<dbReference type="InterPro" id="IPR047808">
    <property type="entry name" value="CueP-like"/>
</dbReference>
<dbReference type="PROSITE" id="PS51257">
    <property type="entry name" value="PROKAR_LIPOPROTEIN"/>
    <property type="match status" value="1"/>
</dbReference>
<evidence type="ECO:0000313" key="3">
    <source>
        <dbReference type="Proteomes" id="UP000662111"/>
    </source>
</evidence>
<comment type="caution">
    <text evidence="2">The sequence shown here is derived from an EMBL/GenBank/DDBJ whole genome shotgun (WGS) entry which is preliminary data.</text>
</comment>
<reference evidence="3" key="1">
    <citation type="journal article" date="2019" name="Int. J. Syst. Evol. Microbiol.">
        <title>The Global Catalogue of Microorganisms (GCM) 10K type strain sequencing project: providing services to taxonomists for standard genome sequencing and annotation.</title>
        <authorList>
            <consortium name="The Broad Institute Genomics Platform"/>
            <consortium name="The Broad Institute Genome Sequencing Center for Infectious Disease"/>
            <person name="Wu L."/>
            <person name="Ma J."/>
        </authorList>
    </citation>
    <scope>NUCLEOTIDE SEQUENCE [LARGE SCALE GENOMIC DNA]</scope>
    <source>
        <strain evidence="3">CGMCC 1.5362</strain>
    </source>
</reference>
<feature type="signal peptide" evidence="1">
    <location>
        <begin position="1"/>
        <end position="27"/>
    </location>
</feature>
<sequence>MRARVSTSAVGLALALTVSLSACSTGAQEQASPAGGSPSPAATVDTDQLLAEVGLDGRSGQEIVEELERSPEPRPLAVGASVREDHVLVSDGTQEVAVPLPEDAFYVSVAPFVEETHECFYHSLATCRGELAGEEVSVLISDGDGQVLVDETVTTGANGFTGFWLPRGIEGGTIEVTADGLEGSVPLATTPGSPTCVTTLQLAPVEA</sequence>
<evidence type="ECO:0000313" key="2">
    <source>
        <dbReference type="EMBL" id="GGK75161.1"/>
    </source>
</evidence>
<dbReference type="RefSeq" id="WP_022921774.1">
    <property type="nucleotide sequence ID" value="NZ_BMLB01000005.1"/>
</dbReference>
<feature type="chain" id="PRO_5045040682" description="CueP family metal-binding protein" evidence="1">
    <location>
        <begin position="28"/>
        <end position="207"/>
    </location>
</feature>
<evidence type="ECO:0008006" key="4">
    <source>
        <dbReference type="Google" id="ProtNLM"/>
    </source>
</evidence>
<proteinExistence type="predicted"/>
<dbReference type="Pfam" id="PF21172">
    <property type="entry name" value="CueP"/>
    <property type="match status" value="1"/>
</dbReference>
<keyword evidence="3" id="KW-1185">Reference proteome</keyword>
<dbReference type="Proteomes" id="UP000662111">
    <property type="component" value="Unassembled WGS sequence"/>
</dbReference>
<dbReference type="NCBIfam" id="NF038094">
    <property type="entry name" value="CueP_fam"/>
    <property type="match status" value="1"/>
</dbReference>
<organism evidence="2 3">
    <name type="scientific">Ornithinimicrobium pekingense</name>
    <dbReference type="NCBI Taxonomy" id="384677"/>
    <lineage>
        <taxon>Bacteria</taxon>
        <taxon>Bacillati</taxon>
        <taxon>Actinomycetota</taxon>
        <taxon>Actinomycetes</taxon>
        <taxon>Micrococcales</taxon>
        <taxon>Ornithinimicrobiaceae</taxon>
        <taxon>Ornithinimicrobium</taxon>
    </lineage>
</organism>